<gene>
    <name evidence="9" type="primary">hisS</name>
    <name evidence="12" type="ORF">SAMN02745216_01139</name>
</gene>
<sequence>MIKLIRGFRDILPGQVELWQDIESKARVLLENFGFREIRLPIMESTELFARGIGADTDIVEKEMYTFPDSKGRGQTLRPEATASVVRSYIEHGYAGSDPVQKFYTIGPMFRHERPQKGRYRQFYQINAEMFGVASPLADVQIMYLLHLFFTGLDVPDVVTHVNSLGCPECRPKFREALISFVSDKMDRLCSDCQRRAEANPLRVIDCKVPGCKEAVQGAPSIQDHLCPDCKEHFQAVIEGLDDLNVPYEIDPRLVRGLDYYTRTTFEVQTTLLGAQNAVAGGGRYDGLVKVLGGKETPAIGFAVGFDRLAALLGAEEKDFTVPPALFIAALGEDARKIAFGWLCDFNARGLRAEMDYEGKSLKSQMKQANRFNAGRVLILGENELQNGMAVLRNMNTKEQEEVALDGLTDRVAALINQG</sequence>
<feature type="binding site" evidence="10">
    <location>
        <begin position="80"/>
        <end position="82"/>
    </location>
    <ligand>
        <name>L-histidine</name>
        <dbReference type="ChEBI" id="CHEBI:57595"/>
    </ligand>
</feature>
<feature type="domain" description="Aminoacyl-transfer RNA synthetases class-II family profile" evidence="11">
    <location>
        <begin position="1"/>
        <end position="323"/>
    </location>
</feature>
<evidence type="ECO:0000256" key="7">
    <source>
        <dbReference type="ARBA" id="ARBA00023146"/>
    </source>
</evidence>
<dbReference type="SUPFAM" id="SSF55681">
    <property type="entry name" value="Class II aaRS and biotin synthetases"/>
    <property type="match status" value="1"/>
</dbReference>
<keyword evidence="4 9" id="KW-0547">Nucleotide-binding</keyword>
<dbReference type="InterPro" id="IPR045864">
    <property type="entry name" value="aa-tRNA-synth_II/BPL/LPL"/>
</dbReference>
<evidence type="ECO:0000256" key="9">
    <source>
        <dbReference type="HAMAP-Rule" id="MF_00127"/>
    </source>
</evidence>
<dbReference type="NCBIfam" id="TIGR00442">
    <property type="entry name" value="hisS"/>
    <property type="match status" value="1"/>
</dbReference>
<dbReference type="PIRSF" id="PIRSF001549">
    <property type="entry name" value="His-tRNA_synth"/>
    <property type="match status" value="1"/>
</dbReference>
<evidence type="ECO:0000256" key="10">
    <source>
        <dbReference type="PIRSR" id="PIRSR001549-1"/>
    </source>
</evidence>
<feature type="binding site" evidence="10">
    <location>
        <position position="111"/>
    </location>
    <ligand>
        <name>L-histidine</name>
        <dbReference type="ChEBI" id="CHEBI:57595"/>
    </ligand>
</feature>
<dbReference type="PANTHER" id="PTHR43707:SF1">
    <property type="entry name" value="HISTIDINE--TRNA LIGASE, MITOCHONDRIAL-RELATED"/>
    <property type="match status" value="1"/>
</dbReference>
<comment type="subcellular location">
    <subcellularLocation>
        <location evidence="9">Cytoplasm</location>
    </subcellularLocation>
</comment>
<comment type="catalytic activity">
    <reaction evidence="8 9">
        <text>tRNA(His) + L-histidine + ATP = L-histidyl-tRNA(His) + AMP + diphosphate + H(+)</text>
        <dbReference type="Rhea" id="RHEA:17313"/>
        <dbReference type="Rhea" id="RHEA-COMP:9665"/>
        <dbReference type="Rhea" id="RHEA-COMP:9689"/>
        <dbReference type="ChEBI" id="CHEBI:15378"/>
        <dbReference type="ChEBI" id="CHEBI:30616"/>
        <dbReference type="ChEBI" id="CHEBI:33019"/>
        <dbReference type="ChEBI" id="CHEBI:57595"/>
        <dbReference type="ChEBI" id="CHEBI:78442"/>
        <dbReference type="ChEBI" id="CHEBI:78527"/>
        <dbReference type="ChEBI" id="CHEBI:456215"/>
        <dbReference type="EC" id="6.1.1.21"/>
    </reaction>
</comment>
<name>A0A1M6GXU7_9BACT</name>
<protein>
    <recommendedName>
        <fullName evidence="9">Histidine--tRNA ligase</fullName>
        <ecNumber evidence="9">6.1.1.21</ecNumber>
    </recommendedName>
    <alternativeName>
        <fullName evidence="9">Histidyl-tRNA synthetase</fullName>
        <shortName evidence="9">HisRS</shortName>
    </alternativeName>
</protein>
<comment type="similarity">
    <text evidence="1 9">Belongs to the class-II aminoacyl-tRNA synthetase family.</text>
</comment>
<organism evidence="12 13">
    <name type="scientific">Desulfatibacillum alkenivorans DSM 16219</name>
    <dbReference type="NCBI Taxonomy" id="1121393"/>
    <lineage>
        <taxon>Bacteria</taxon>
        <taxon>Pseudomonadati</taxon>
        <taxon>Thermodesulfobacteriota</taxon>
        <taxon>Desulfobacteria</taxon>
        <taxon>Desulfobacterales</taxon>
        <taxon>Desulfatibacillaceae</taxon>
        <taxon>Desulfatibacillum</taxon>
    </lineage>
</organism>
<evidence type="ECO:0000256" key="5">
    <source>
        <dbReference type="ARBA" id="ARBA00022840"/>
    </source>
</evidence>
<evidence type="ECO:0000256" key="3">
    <source>
        <dbReference type="ARBA" id="ARBA00022598"/>
    </source>
</evidence>
<dbReference type="SUPFAM" id="SSF52954">
    <property type="entry name" value="Class II aaRS ABD-related"/>
    <property type="match status" value="1"/>
</dbReference>
<dbReference type="InterPro" id="IPR033656">
    <property type="entry name" value="HisRS_anticodon"/>
</dbReference>
<dbReference type="HAMAP" id="MF_00127">
    <property type="entry name" value="His_tRNA_synth"/>
    <property type="match status" value="1"/>
</dbReference>
<dbReference type="GO" id="GO:0005737">
    <property type="term" value="C:cytoplasm"/>
    <property type="evidence" value="ECO:0007669"/>
    <property type="project" value="UniProtKB-SubCell"/>
</dbReference>
<dbReference type="RefSeq" id="WP_073473831.1">
    <property type="nucleotide sequence ID" value="NZ_FQZU01000004.1"/>
</dbReference>
<dbReference type="EMBL" id="FQZU01000004">
    <property type="protein sequence ID" value="SHJ14752.1"/>
    <property type="molecule type" value="Genomic_DNA"/>
</dbReference>
<dbReference type="AlphaFoldDB" id="A0A1M6GXU7"/>
<feature type="binding site" evidence="10">
    <location>
        <position position="125"/>
    </location>
    <ligand>
        <name>L-histidine</name>
        <dbReference type="ChEBI" id="CHEBI:57595"/>
    </ligand>
</feature>
<dbReference type="InterPro" id="IPR004154">
    <property type="entry name" value="Anticodon-bd"/>
</dbReference>
<feature type="binding site" evidence="10">
    <location>
        <position position="129"/>
    </location>
    <ligand>
        <name>L-histidine</name>
        <dbReference type="ChEBI" id="CHEBI:57595"/>
    </ligand>
</feature>
<feature type="binding site" evidence="10">
    <location>
        <begin position="260"/>
        <end position="261"/>
    </location>
    <ligand>
        <name>L-histidine</name>
        <dbReference type="ChEBI" id="CHEBI:57595"/>
    </ligand>
</feature>
<dbReference type="STRING" id="1121393.SAMN02745216_01139"/>
<dbReference type="EC" id="6.1.1.21" evidence="9"/>
<evidence type="ECO:0000256" key="1">
    <source>
        <dbReference type="ARBA" id="ARBA00008226"/>
    </source>
</evidence>
<keyword evidence="6 9" id="KW-0648">Protein biosynthesis</keyword>
<dbReference type="Pfam" id="PF13393">
    <property type="entry name" value="tRNA-synt_His"/>
    <property type="match status" value="1"/>
</dbReference>
<dbReference type="GO" id="GO:0005524">
    <property type="term" value="F:ATP binding"/>
    <property type="evidence" value="ECO:0007669"/>
    <property type="project" value="UniProtKB-UniRule"/>
</dbReference>
<evidence type="ECO:0000256" key="8">
    <source>
        <dbReference type="ARBA" id="ARBA00047639"/>
    </source>
</evidence>
<dbReference type="CDD" id="cd00859">
    <property type="entry name" value="HisRS_anticodon"/>
    <property type="match status" value="1"/>
</dbReference>
<evidence type="ECO:0000256" key="2">
    <source>
        <dbReference type="ARBA" id="ARBA00011738"/>
    </source>
</evidence>
<dbReference type="Gene3D" id="3.30.930.10">
    <property type="entry name" value="Bira Bifunctional Protein, Domain 2"/>
    <property type="match status" value="1"/>
</dbReference>
<accession>A0A1M6GXU7</accession>
<evidence type="ECO:0000259" key="11">
    <source>
        <dbReference type="PROSITE" id="PS50862"/>
    </source>
</evidence>
<keyword evidence="3 9" id="KW-0436">Ligase</keyword>
<dbReference type="PROSITE" id="PS50862">
    <property type="entry name" value="AA_TRNA_LIGASE_II"/>
    <property type="match status" value="1"/>
</dbReference>
<dbReference type="Pfam" id="PF03129">
    <property type="entry name" value="HGTP_anticodon"/>
    <property type="match status" value="1"/>
</dbReference>
<evidence type="ECO:0000313" key="12">
    <source>
        <dbReference type="EMBL" id="SHJ14752.1"/>
    </source>
</evidence>
<dbReference type="GO" id="GO:0004821">
    <property type="term" value="F:histidine-tRNA ligase activity"/>
    <property type="evidence" value="ECO:0007669"/>
    <property type="project" value="UniProtKB-UniRule"/>
</dbReference>
<dbReference type="InterPro" id="IPR041715">
    <property type="entry name" value="HisRS-like_core"/>
</dbReference>
<dbReference type="InterPro" id="IPR004516">
    <property type="entry name" value="HisRS/HisZ"/>
</dbReference>
<keyword evidence="7 9" id="KW-0030">Aminoacyl-tRNA synthetase</keyword>
<evidence type="ECO:0000256" key="4">
    <source>
        <dbReference type="ARBA" id="ARBA00022741"/>
    </source>
</evidence>
<dbReference type="PANTHER" id="PTHR43707">
    <property type="entry name" value="HISTIDYL-TRNA SYNTHETASE"/>
    <property type="match status" value="1"/>
</dbReference>
<dbReference type="Gene3D" id="3.40.50.800">
    <property type="entry name" value="Anticodon-binding domain"/>
    <property type="match status" value="1"/>
</dbReference>
<keyword evidence="5 9" id="KW-0067">ATP-binding</keyword>
<evidence type="ECO:0000256" key="6">
    <source>
        <dbReference type="ARBA" id="ARBA00022917"/>
    </source>
</evidence>
<comment type="subunit">
    <text evidence="2 9">Homodimer.</text>
</comment>
<dbReference type="InterPro" id="IPR036621">
    <property type="entry name" value="Anticodon-bd_dom_sf"/>
</dbReference>
<dbReference type="InterPro" id="IPR006195">
    <property type="entry name" value="aa-tRNA-synth_II"/>
</dbReference>
<keyword evidence="13" id="KW-1185">Reference proteome</keyword>
<feature type="binding site" evidence="10">
    <location>
        <position position="256"/>
    </location>
    <ligand>
        <name>L-histidine</name>
        <dbReference type="ChEBI" id="CHEBI:57595"/>
    </ligand>
</feature>
<evidence type="ECO:0000313" key="13">
    <source>
        <dbReference type="Proteomes" id="UP000183994"/>
    </source>
</evidence>
<dbReference type="GO" id="GO:0006427">
    <property type="term" value="P:histidyl-tRNA aminoacylation"/>
    <property type="evidence" value="ECO:0007669"/>
    <property type="project" value="UniProtKB-UniRule"/>
</dbReference>
<dbReference type="InterPro" id="IPR015807">
    <property type="entry name" value="His-tRNA-ligase"/>
</dbReference>
<keyword evidence="9" id="KW-0963">Cytoplasm</keyword>
<reference evidence="13" key="1">
    <citation type="submission" date="2016-11" db="EMBL/GenBank/DDBJ databases">
        <authorList>
            <person name="Varghese N."/>
            <person name="Submissions S."/>
        </authorList>
    </citation>
    <scope>NUCLEOTIDE SEQUENCE [LARGE SCALE GENOMIC DNA]</scope>
    <source>
        <strain evidence="13">DSM 16219</strain>
    </source>
</reference>
<proteinExistence type="inferred from homology"/>
<dbReference type="CDD" id="cd00773">
    <property type="entry name" value="HisRS-like_core"/>
    <property type="match status" value="1"/>
</dbReference>
<dbReference type="OrthoDB" id="9800814at2"/>
<dbReference type="Proteomes" id="UP000183994">
    <property type="component" value="Unassembled WGS sequence"/>
</dbReference>